<dbReference type="GeneID" id="25313308"/>
<feature type="coiled-coil region" evidence="1">
    <location>
        <begin position="455"/>
        <end position="492"/>
    </location>
</feature>
<dbReference type="STRING" id="1408163.A0A0F4YD92"/>
<feature type="region of interest" description="Disordered" evidence="2">
    <location>
        <begin position="427"/>
        <end position="452"/>
    </location>
</feature>
<dbReference type="RefSeq" id="XP_013322779.1">
    <property type="nucleotide sequence ID" value="XM_013467325.1"/>
</dbReference>
<dbReference type="Pfam" id="PF13093">
    <property type="entry name" value="FTA4"/>
    <property type="match status" value="1"/>
</dbReference>
<dbReference type="PANTHER" id="PTHR39472">
    <property type="entry name" value="EXPRESSED PROTEIN"/>
    <property type="match status" value="1"/>
</dbReference>
<feature type="compositionally biased region" description="Polar residues" evidence="2">
    <location>
        <begin position="355"/>
        <end position="369"/>
    </location>
</feature>
<gene>
    <name evidence="3" type="ORF">T310_10240</name>
</gene>
<protein>
    <submittedName>
        <fullName evidence="3">Uncharacterized protein</fullName>
    </submittedName>
</protein>
<reference evidence="3 4" key="1">
    <citation type="submission" date="2015-04" db="EMBL/GenBank/DDBJ databases">
        <authorList>
            <person name="Heijne W.H."/>
            <person name="Fedorova N.D."/>
            <person name="Nierman W.C."/>
            <person name="Vollebregt A.W."/>
            <person name="Zhao Z."/>
            <person name="Wu L."/>
            <person name="Kumar M."/>
            <person name="Stam H."/>
            <person name="van den Berg M.A."/>
            <person name="Pel H.J."/>
        </authorList>
    </citation>
    <scope>NUCLEOTIDE SEQUENCE [LARGE SCALE GENOMIC DNA]</scope>
    <source>
        <strain evidence="3 4">CBS 393.64</strain>
    </source>
</reference>
<dbReference type="AlphaFoldDB" id="A0A0F4YD92"/>
<proteinExistence type="predicted"/>
<dbReference type="GO" id="GO:0031511">
    <property type="term" value="C:Mis6-Sim4 complex"/>
    <property type="evidence" value="ECO:0007669"/>
    <property type="project" value="InterPro"/>
</dbReference>
<dbReference type="InterPro" id="IPR025207">
    <property type="entry name" value="Sim4_Fta4"/>
</dbReference>
<feature type="compositionally biased region" description="Low complexity" evidence="2">
    <location>
        <begin position="343"/>
        <end position="354"/>
    </location>
</feature>
<keyword evidence="1" id="KW-0175">Coiled coil</keyword>
<evidence type="ECO:0000256" key="2">
    <source>
        <dbReference type="SAM" id="MobiDB-lite"/>
    </source>
</evidence>
<feature type="region of interest" description="Disordered" evidence="2">
    <location>
        <begin position="333"/>
        <end position="380"/>
    </location>
</feature>
<feature type="region of interest" description="Disordered" evidence="2">
    <location>
        <begin position="297"/>
        <end position="316"/>
    </location>
</feature>
<evidence type="ECO:0000313" key="3">
    <source>
        <dbReference type="EMBL" id="KKA16167.1"/>
    </source>
</evidence>
<accession>A0A0F4YD92</accession>
<dbReference type="EMBL" id="LASV01000819">
    <property type="protein sequence ID" value="KKA16167.1"/>
    <property type="molecule type" value="Genomic_DNA"/>
</dbReference>
<dbReference type="OrthoDB" id="21214at2759"/>
<organism evidence="3 4">
    <name type="scientific">Rasamsonia emersonii (strain ATCC 16479 / CBS 393.64 / IMI 116815)</name>
    <dbReference type="NCBI Taxonomy" id="1408163"/>
    <lineage>
        <taxon>Eukaryota</taxon>
        <taxon>Fungi</taxon>
        <taxon>Dikarya</taxon>
        <taxon>Ascomycota</taxon>
        <taxon>Pezizomycotina</taxon>
        <taxon>Eurotiomycetes</taxon>
        <taxon>Eurotiomycetidae</taxon>
        <taxon>Eurotiales</taxon>
        <taxon>Trichocomaceae</taxon>
        <taxon>Rasamsonia</taxon>
    </lineage>
</organism>
<feature type="coiled-coil region" evidence="1">
    <location>
        <begin position="133"/>
        <end position="160"/>
    </location>
</feature>
<comment type="caution">
    <text evidence="3">The sequence shown here is derived from an EMBL/GenBank/DDBJ whole genome shotgun (WGS) entry which is preliminary data.</text>
</comment>
<feature type="compositionally biased region" description="Polar residues" evidence="2">
    <location>
        <begin position="431"/>
        <end position="447"/>
    </location>
</feature>
<dbReference type="PANTHER" id="PTHR39472:SF1">
    <property type="entry name" value="EXPRESSED PROTEIN"/>
    <property type="match status" value="1"/>
</dbReference>
<sequence length="610" mass="68492">MEASRTISELKSLFIRSQVQILTAALAPQEGWRDYAPDSEEDLSEKVVEEALQKLNTILRQHNRVVYSNQAIHHVARQIESLYWDTIKKDAANPESNLTGIEVGADLSNHLIIERLPTEWQAEDVGSEERRRYDQLRKRLIELDAKRQQQRRRLAQYKQLEALLEPFKDPLKNIQPNLITRDGELTQELDKMRILVARVAGRLSQGREIQREDQSAMTPALVPIGTAADTAAGLIRGDLETGESTGIEIKHIEDNQGAEKTSNPVPPPCRFRVHRRLRSLVAAADILKVRKAVLGQPGDADREAETPLIPRPEGRTSTAVIDDDFCRESMSSNGAGMPGFIDNSPNSSSMANMSRQTPSPSPQHGISQPNGGGGMSAGVPMNAGHQMDLNHLYEMVVELSDVLKHNREMTRGIINSAEEIMRRSTAEGASPNLQQVNGEISGTSNVRSRGDGDGLTDAAARIAELERALAKERRLNELLRREQAENAKLIGEFEATLGTIVEQIRNYCQNNNMQFLAQKRHYNNLLQAERDAHLASRLDRDYWHAQTMKCAEMIRTAYRLRCEEDDLPTRIISGLQNEVRAYRSALGMEPEKPEEEFGWEYLKNLPPSVD</sequence>
<name>A0A0F4YD92_RASE3</name>
<evidence type="ECO:0000256" key="1">
    <source>
        <dbReference type="SAM" id="Coils"/>
    </source>
</evidence>
<evidence type="ECO:0000313" key="4">
    <source>
        <dbReference type="Proteomes" id="UP000053958"/>
    </source>
</evidence>
<keyword evidence="4" id="KW-1185">Reference proteome</keyword>
<dbReference type="Proteomes" id="UP000053958">
    <property type="component" value="Unassembled WGS sequence"/>
</dbReference>